<accession>A0ABN7AMM4</accession>
<reference evidence="2 3" key="1">
    <citation type="submission" date="2023-09" db="EMBL/GenBank/DDBJ databases">
        <title>Nesidiocoris tenuis whole genome shotgun sequence.</title>
        <authorList>
            <person name="Shibata T."/>
            <person name="Shimoda M."/>
            <person name="Kobayashi T."/>
            <person name="Uehara T."/>
        </authorList>
    </citation>
    <scope>NUCLEOTIDE SEQUENCE [LARGE SCALE GENOMIC DNA]</scope>
    <source>
        <strain evidence="2 3">Japan</strain>
    </source>
</reference>
<name>A0ABN7AMM4_9HEMI</name>
<keyword evidence="3" id="KW-1185">Reference proteome</keyword>
<evidence type="ECO:0000256" key="1">
    <source>
        <dbReference type="SAM" id="MobiDB-lite"/>
    </source>
</evidence>
<protein>
    <submittedName>
        <fullName evidence="2">Uncharacterized protein</fullName>
    </submittedName>
</protein>
<proteinExistence type="predicted"/>
<dbReference type="EMBL" id="AP028912">
    <property type="protein sequence ID" value="BES93303.1"/>
    <property type="molecule type" value="Genomic_DNA"/>
</dbReference>
<organism evidence="2 3">
    <name type="scientific">Nesidiocoris tenuis</name>
    <dbReference type="NCBI Taxonomy" id="355587"/>
    <lineage>
        <taxon>Eukaryota</taxon>
        <taxon>Metazoa</taxon>
        <taxon>Ecdysozoa</taxon>
        <taxon>Arthropoda</taxon>
        <taxon>Hexapoda</taxon>
        <taxon>Insecta</taxon>
        <taxon>Pterygota</taxon>
        <taxon>Neoptera</taxon>
        <taxon>Paraneoptera</taxon>
        <taxon>Hemiptera</taxon>
        <taxon>Heteroptera</taxon>
        <taxon>Panheteroptera</taxon>
        <taxon>Cimicomorpha</taxon>
        <taxon>Miridae</taxon>
        <taxon>Dicyphina</taxon>
        <taxon>Nesidiocoris</taxon>
    </lineage>
</organism>
<feature type="region of interest" description="Disordered" evidence="1">
    <location>
        <begin position="80"/>
        <end position="110"/>
    </location>
</feature>
<dbReference type="Proteomes" id="UP001307889">
    <property type="component" value="Chromosome 4"/>
</dbReference>
<evidence type="ECO:0000313" key="2">
    <source>
        <dbReference type="EMBL" id="BES93303.1"/>
    </source>
</evidence>
<sequence>MFPKKKKKKNWKRQVQVWQRLALISPGKFEGSSHLPSALPLLPSRGRLCKVPHSDPPGPPDTVSSTAAQENEFLCQRLPQTADTCPTRPAPTPTHASKGFPRSSKAAIRL</sequence>
<gene>
    <name evidence="2" type="ORF">NTJ_06112</name>
</gene>
<evidence type="ECO:0000313" key="3">
    <source>
        <dbReference type="Proteomes" id="UP001307889"/>
    </source>
</evidence>